<dbReference type="EMBL" id="CM037158">
    <property type="protein sequence ID" value="KAH7851023.1"/>
    <property type="molecule type" value="Genomic_DNA"/>
</dbReference>
<keyword evidence="2" id="KW-1185">Reference proteome</keyword>
<sequence>MRAEVENAVERARVQIYHSSSRTSLNQSESSQARVCQLHFVDKLPPTLFTGSRIESEGRNSITIAILDSVSKKIISAGPFSSLKVQIVVLDGDFGADDWTEEDFNANLVREREGKRPLVTGDLVITLRDGVGSIRDVSFADNSSWIRSRKFRLGARAVQSTSTAVKIREARSEAFVVKDHRGELYKKHHPPKLNDEIWRLEKIAKGGTYEKALAGYKITTVKDFLRSYYVDPSFLRHVLVGISNKTWQTIIGHATACLLDDELYAYNKDGESIGIVFHSVYRVVGVTFDGGQSYQSLDMLNEFQKGMVENLKRHAYKNLDALVPLDVPPVIGPAMLASSLLADPFSSSSSYLQDANFLVMNQEYMDRFGGQTELHDSKPKDFQFAIEEAYLAESGYHERDLGIEQEAPATNHREIQEATGSNEDQECYSHSQASYSSQFYRPSFQLFADATRAFTATAEEFRGANAKVNFLLVEENSRNPDIKKGNCNQSPGTLPTVESSSRDDCAGMPPDLNASKMRAEVENAVERARVQIYHSSSRTSLNQSESSQARVCQLHFVDKLPPTLFTGSRIESEGRNSITIAILDSVSKKIISAGPFSSLKVQIVVLDGDFGADDWTEEDFNANLVREREGKRPLVTGDLVITLRDGVGSIRDVSFADNSSWIRSRKFRLGARAVQSTSTAVKIREARSEAFVVKDHRGELYKKHHPPKLNDEIWRLEKIAKGGTYEKALAGYKITTVKDFLRSYYVDPSFLRRVLVGISNKTWQTIIGHATACLLDDELYAYNKDGESIGIVFHSVYRVVGVTFDGGQSYQSLDMLNEFQKGMVENLKRHACKNLDALVPLDVPPVIGPAMLASSLLADPFSSSSSYLQDANFLVMNQEYMDRFGGQTELHDSKPKDFQFAIEEAYLAESGYHERDLGIEQEAPATNHREIQEATGSNEDQECYSHSQASYSSQFYRPSFQLFADATRAFTATAKEFRGANAKVNFLLVEENSRNPDIKKGNCNQSPGTLPTVESSSRDDCAGMPPDLNASKRSSWVSLRLLWKAARAFAAAKELRGANAKVDFPLVEEKNRNLDIKKGNCNQSSSIVTTVESSSRDYIARMLPDLNTNKKSSWANLRLLWKVASAFIAAFHSKKGNRSQSLSTVATVESSSQDDCAGMFPDLNTSEQSASSSRWPIGLLDGGNVVLLDPLEQPTKNAAHVAKEDLCSPIESPPKKMVRKSLKRKCRTMSSVFEDHRQHFGRRCEGTAKSLGATRICMKHGIDRVSSVNHIHKPHGIHWWPFRHKWARRKGYSLGGERTFEVSSVSMDDILDSRLLFFHMPQFARSSLQTSALPDGGKIVGPVALSSSELAATNNRAHYVRQDQNGYMISHYEWKSTRVTSDRQGIAMSLCSIKDLHQHFGCKHKDVVKRLGVNVPMFKRTCRKHQIYCRPRWLKNNEARIIEFFTSSERKAFEATNNREHLIEEDQSGPTVSNLEKETMREASNRKCITKSVLISEDLRQNYGGGQRDAGKSLCDSLVRNSLEVLDVLPLWEESNTIEHLVPRRRLALQQRWIRPKKSLDLPRTLQMNCTGGLTVQSASSLHWPIGLPAGGHVVSLSKRIIVRKTFKRECRTISVSFEGHQQHFGSRCEGVANSPCVNRICEQHGISLVPTVKHIHRQHGIHRLPFRQGNSFGRERPVEVISVSTEEKLISRLQFLRMSLLGRSSLRPLALPSGSEFLGHIAFSSSELTSTNNRAYLGRQDQCGSSASRIEKERTREMLYGEATASHVFSFGHVQQHFGSKRKNDAKILGVSLSTFKRITRHHGIRRWPNQIRNNVWRSPDPYREENLSPTFKMLSTNCPITMENDMGCQNLEPNELLPDSFEDVNFWNGENGLLAEIEKTPTFQGSFSDNCSEEDICLSEYDKTQAARGSFKWAFQLKGLTMQFTANPNLNTLVFPHPQIASTEVLSENMGNSENGTKLLASQAEGFLEGDVSECSNLTFPLEGQSMQATACPNHNTLQLPQPLIALTQILNENMGSSEDWIASQQEPFLEGHVSGSINLTVPTCSGPSPSQQPMPTTPYTMHRVLHLLPPLSSSLDASSVKMKATYRDTIIEFQLPLASGSIELKEEVAKILKLEIDSFDVRYKDEEGEGDWILLPCDKYLRNYLQLFSSLVNPVIRLLVVDKDANLTNLDPMALKQPATFVESGIDPDSNGIVSDLLRFLTVSCLLKYVDCMFSRCGDERIIVFTTNHRDRNDAALLPLVNMDIYIPASSPQPIALPDGGEIVQLESSEQKPLVDFDGTNNRECHSGILVSSSKNNNKREASKRLCMTESVLSVVDPTTGISLTEFDAPNNGAHLVRACQGGSIMSNSEKKDTGGGLKGDILTKSVLSLDDSTKQKSLPDCDATENEAHLLIAYHSCPVVSLLENRNRGEALKRECITKSILGLEDLQQHSGGRRDNAAKSSAIEPGPTKSPRYSGGSFAKSGTPLHWSDVLPDRGQVVSLSEKEIVRKTLKRKGRTMKVRRLEYQQLHFDRRCQDAAKRHGAKRICRKHVINQKWAMMKVYSLEGQRPLEVISPSTGRTLVARLQVIHVSWLGRSSPGSSAIPGGGEILGFITLSSSGFAATNNRANLLGQNPSGSTASHSKKKRQRDAAVGKGKNSDISEQDLRHHFGLTRDEAAKRLGVSVSTLKRQCRKHGITRWCNQIESSDIPGRPPDPNEGFFAELRDLLEIPTNEASGSYEAAIGQQEQITLSVAYRTHNGLVRAQPHIASKEMASDNPRSSNLTSQVEARLEGDGSGSSYLMVPTSSTPGSSQPVSTIPETGPTIPQHISTIPGIGPSQVEACLVGHGSGSSYLMVSISSNPASSQLMSTIPETGPTVPQPMTAIPGIGPTIPHIMPPSTALQDTRLVKIKAMYKDYIIKFKLPLTSGLNELNEKVAMRLKLMLDSFDLEYKDEDEEWILISCDEDLRDYLDNLDNPVKLLVRLKGLSRQSSQTIGS</sequence>
<evidence type="ECO:0000313" key="2">
    <source>
        <dbReference type="Proteomes" id="UP000828048"/>
    </source>
</evidence>
<proteinExistence type="predicted"/>
<gene>
    <name evidence="1" type="ORF">Vadar_006219</name>
</gene>
<comment type="caution">
    <text evidence="1">The sequence shown here is derived from an EMBL/GenBank/DDBJ whole genome shotgun (WGS) entry which is preliminary data.</text>
</comment>
<accession>A0ACB7YD31</accession>
<organism evidence="1 2">
    <name type="scientific">Vaccinium darrowii</name>
    <dbReference type="NCBI Taxonomy" id="229202"/>
    <lineage>
        <taxon>Eukaryota</taxon>
        <taxon>Viridiplantae</taxon>
        <taxon>Streptophyta</taxon>
        <taxon>Embryophyta</taxon>
        <taxon>Tracheophyta</taxon>
        <taxon>Spermatophyta</taxon>
        <taxon>Magnoliopsida</taxon>
        <taxon>eudicotyledons</taxon>
        <taxon>Gunneridae</taxon>
        <taxon>Pentapetalae</taxon>
        <taxon>asterids</taxon>
        <taxon>Ericales</taxon>
        <taxon>Ericaceae</taxon>
        <taxon>Vaccinioideae</taxon>
        <taxon>Vaccinieae</taxon>
        <taxon>Vaccinium</taxon>
    </lineage>
</organism>
<dbReference type="Proteomes" id="UP000828048">
    <property type="component" value="Chromosome 8"/>
</dbReference>
<reference evidence="1 2" key="1">
    <citation type="journal article" date="2021" name="Hortic Res">
        <title>High-quality reference genome and annotation aids understanding of berry development for evergreen blueberry (Vaccinium darrowii).</title>
        <authorList>
            <person name="Yu J."/>
            <person name="Hulse-Kemp A.M."/>
            <person name="Babiker E."/>
            <person name="Staton M."/>
        </authorList>
    </citation>
    <scope>NUCLEOTIDE SEQUENCE [LARGE SCALE GENOMIC DNA]</scope>
    <source>
        <strain evidence="2">cv. NJ 8807/NJ 8810</strain>
        <tissue evidence="1">Young leaf</tissue>
    </source>
</reference>
<name>A0ACB7YD31_9ERIC</name>
<protein>
    <submittedName>
        <fullName evidence="1">Uncharacterized protein</fullName>
    </submittedName>
</protein>
<evidence type="ECO:0000313" key="1">
    <source>
        <dbReference type="EMBL" id="KAH7851023.1"/>
    </source>
</evidence>